<dbReference type="Proteomes" id="UP000663852">
    <property type="component" value="Unassembled WGS sequence"/>
</dbReference>
<sequence length="100" mass="11270">MEENHLLSLRPLIETTDDDSDLSIDSDDEIIDNVMDVTNLTEESRDDEEEEGVEQQQTQINSSQSSIFLTTVIASQSKESSSNNNIPFSERKGYSRVKTV</sequence>
<reference evidence="3" key="1">
    <citation type="submission" date="2021-02" db="EMBL/GenBank/DDBJ databases">
        <authorList>
            <person name="Nowell W R."/>
        </authorList>
    </citation>
    <scope>NUCLEOTIDE SEQUENCE</scope>
</reference>
<feature type="region of interest" description="Disordered" evidence="1">
    <location>
        <begin position="41"/>
        <end position="100"/>
    </location>
</feature>
<evidence type="ECO:0000313" key="3">
    <source>
        <dbReference type="EMBL" id="CAF1410453.1"/>
    </source>
</evidence>
<evidence type="ECO:0000313" key="5">
    <source>
        <dbReference type="Proteomes" id="UP000663852"/>
    </source>
</evidence>
<dbReference type="AlphaFoldDB" id="A0A815LPY2"/>
<accession>A0A815LPY2</accession>
<gene>
    <name evidence="3" type="ORF">EDS130_LOCUS36688</name>
    <name evidence="2" type="ORF">XAT740_LOCUS31509</name>
</gene>
<feature type="compositionally biased region" description="Low complexity" evidence="1">
    <location>
        <begin position="54"/>
        <end position="67"/>
    </location>
</feature>
<keyword evidence="4" id="KW-1185">Reference proteome</keyword>
<comment type="caution">
    <text evidence="3">The sequence shown here is derived from an EMBL/GenBank/DDBJ whole genome shotgun (WGS) entry which is preliminary data.</text>
</comment>
<evidence type="ECO:0000256" key="1">
    <source>
        <dbReference type="SAM" id="MobiDB-lite"/>
    </source>
</evidence>
<dbReference type="EMBL" id="CAJNOR010002875">
    <property type="protein sequence ID" value="CAF1351551.1"/>
    <property type="molecule type" value="Genomic_DNA"/>
</dbReference>
<feature type="compositionally biased region" description="Acidic residues" evidence="1">
    <location>
        <begin position="44"/>
        <end position="53"/>
    </location>
</feature>
<organism evidence="3 5">
    <name type="scientific">Adineta ricciae</name>
    <name type="common">Rotifer</name>
    <dbReference type="NCBI Taxonomy" id="249248"/>
    <lineage>
        <taxon>Eukaryota</taxon>
        <taxon>Metazoa</taxon>
        <taxon>Spiralia</taxon>
        <taxon>Gnathifera</taxon>
        <taxon>Rotifera</taxon>
        <taxon>Eurotatoria</taxon>
        <taxon>Bdelloidea</taxon>
        <taxon>Adinetida</taxon>
        <taxon>Adinetidae</taxon>
        <taxon>Adineta</taxon>
    </lineage>
</organism>
<proteinExistence type="predicted"/>
<feature type="compositionally biased region" description="Polar residues" evidence="1">
    <location>
        <begin position="68"/>
        <end position="87"/>
    </location>
</feature>
<protein>
    <submittedName>
        <fullName evidence="3">Uncharacterized protein</fullName>
    </submittedName>
</protein>
<evidence type="ECO:0000313" key="2">
    <source>
        <dbReference type="EMBL" id="CAF1351551.1"/>
    </source>
</evidence>
<name>A0A815LPY2_ADIRI</name>
<dbReference type="EMBL" id="CAJNOJ010000345">
    <property type="protein sequence ID" value="CAF1410453.1"/>
    <property type="molecule type" value="Genomic_DNA"/>
</dbReference>
<dbReference type="Proteomes" id="UP000663828">
    <property type="component" value="Unassembled WGS sequence"/>
</dbReference>
<evidence type="ECO:0000313" key="4">
    <source>
        <dbReference type="Proteomes" id="UP000663828"/>
    </source>
</evidence>